<sequence>MTDWFKVKNKVRENIFQRVKLEMIYCCEEHVDIALDTVVNEHETFPLLTKLDVDNLSTSCEYCRNSAVYIVANK</sequence>
<dbReference type="NCBIfam" id="TIGR04129">
    <property type="entry name" value="CxxH_BA5709"/>
    <property type="match status" value="1"/>
</dbReference>
<comment type="caution">
    <text evidence="1">The sequence shown here is derived from an EMBL/GenBank/DDBJ whole genome shotgun (WGS) entry which is preliminary data.</text>
</comment>
<reference evidence="1" key="1">
    <citation type="submission" date="2023-08" db="EMBL/GenBank/DDBJ databases">
        <title>Nitrogen cycling bacteria in agricultural field soils.</title>
        <authorList>
            <person name="Jang J."/>
        </authorList>
    </citation>
    <scope>NUCLEOTIDE SEQUENCE</scope>
    <source>
        <strain evidence="1">PS3-36</strain>
    </source>
</reference>
<name>A0AA90QUU7_9BACI</name>
<dbReference type="EMBL" id="JAVGVR010000001">
    <property type="protein sequence ID" value="MDQ6595313.1"/>
    <property type="molecule type" value="Genomic_DNA"/>
</dbReference>
<dbReference type="InterPro" id="IPR025626">
    <property type="entry name" value="YyzF"/>
</dbReference>
<evidence type="ECO:0000313" key="2">
    <source>
        <dbReference type="Proteomes" id="UP001178888"/>
    </source>
</evidence>
<proteinExistence type="predicted"/>
<dbReference type="Pfam" id="PF14116">
    <property type="entry name" value="YyzF"/>
    <property type="match status" value="1"/>
</dbReference>
<evidence type="ECO:0000313" key="1">
    <source>
        <dbReference type="EMBL" id="MDQ6595313.1"/>
    </source>
</evidence>
<gene>
    <name evidence="1" type="ORF">RCG21_02370</name>
</gene>
<protein>
    <submittedName>
        <fullName evidence="1">CxxH/CxxC protein</fullName>
    </submittedName>
</protein>
<dbReference type="Proteomes" id="UP001178888">
    <property type="component" value="Unassembled WGS sequence"/>
</dbReference>
<keyword evidence="2" id="KW-1185">Reference proteome</keyword>
<accession>A0AA90QUU7</accession>
<dbReference type="AlphaFoldDB" id="A0AA90QUU7"/>
<organism evidence="1 2">
    <name type="scientific">Bacillus salipaludis</name>
    <dbReference type="NCBI Taxonomy" id="2547811"/>
    <lineage>
        <taxon>Bacteria</taxon>
        <taxon>Bacillati</taxon>
        <taxon>Bacillota</taxon>
        <taxon>Bacilli</taxon>
        <taxon>Bacillales</taxon>
        <taxon>Bacillaceae</taxon>
        <taxon>Bacillus</taxon>
    </lineage>
</organism>
<dbReference type="RefSeq" id="WP_308912874.1">
    <property type="nucleotide sequence ID" value="NZ_JAVGVR010000001.1"/>
</dbReference>